<feature type="non-terminal residue" evidence="2">
    <location>
        <position position="99"/>
    </location>
</feature>
<keyword evidence="2" id="KW-0540">Nuclease</keyword>
<dbReference type="InterPro" id="IPR044925">
    <property type="entry name" value="His-Me_finger_sf"/>
</dbReference>
<evidence type="ECO:0000259" key="1">
    <source>
        <dbReference type="Pfam" id="PF07463"/>
    </source>
</evidence>
<dbReference type="Pfam" id="PF07463">
    <property type="entry name" value="NUMOD4"/>
    <property type="match status" value="1"/>
</dbReference>
<dbReference type="GO" id="GO:0016788">
    <property type="term" value="F:hydrolase activity, acting on ester bonds"/>
    <property type="evidence" value="ECO:0007669"/>
    <property type="project" value="InterPro"/>
</dbReference>
<name>A0A395VSJ5_BACOV</name>
<keyword evidence="2" id="KW-0255">Endonuclease</keyword>
<protein>
    <submittedName>
        <fullName evidence="2">HNH endonuclease</fullName>
    </submittedName>
</protein>
<sequence length="99" mass="11556">MADTREIWVDIKNYEGKYRISNLGRVKSLERQVSHDGITWIQPERIMCHWCGTTSLYDCVRLYKGGVGKKFSVHRLVAQHFLPDWNPGLEVNHIDGNRD</sequence>
<dbReference type="GO" id="GO:0004519">
    <property type="term" value="F:endonuclease activity"/>
    <property type="evidence" value="ECO:0007669"/>
    <property type="project" value="UniProtKB-KW"/>
</dbReference>
<feature type="domain" description="NUMOD4" evidence="1">
    <location>
        <begin position="6"/>
        <end position="68"/>
    </location>
</feature>
<organism evidence="2 3">
    <name type="scientific">Bacteroides ovatus</name>
    <dbReference type="NCBI Taxonomy" id="28116"/>
    <lineage>
        <taxon>Bacteria</taxon>
        <taxon>Pseudomonadati</taxon>
        <taxon>Bacteroidota</taxon>
        <taxon>Bacteroidia</taxon>
        <taxon>Bacteroidales</taxon>
        <taxon>Bacteroidaceae</taxon>
        <taxon>Bacteroides</taxon>
    </lineage>
</organism>
<reference evidence="2 3" key="1">
    <citation type="submission" date="2018-08" db="EMBL/GenBank/DDBJ databases">
        <title>A genome reference for cultivated species of the human gut microbiota.</title>
        <authorList>
            <person name="Zou Y."/>
            <person name="Xue W."/>
            <person name="Luo G."/>
        </authorList>
    </citation>
    <scope>NUCLEOTIDE SEQUENCE [LARGE SCALE GENOMIC DNA]</scope>
    <source>
        <strain evidence="2 3">AF20-9LB</strain>
    </source>
</reference>
<dbReference type="AlphaFoldDB" id="A0A395VSJ5"/>
<accession>A0A395VSJ5</accession>
<dbReference type="Gene3D" id="3.90.75.20">
    <property type="match status" value="1"/>
</dbReference>
<evidence type="ECO:0000313" key="3">
    <source>
        <dbReference type="Proteomes" id="UP000266492"/>
    </source>
</evidence>
<comment type="caution">
    <text evidence="2">The sequence shown here is derived from an EMBL/GenBank/DDBJ whole genome shotgun (WGS) entry which is preliminary data.</text>
</comment>
<dbReference type="SUPFAM" id="SSF54060">
    <property type="entry name" value="His-Me finger endonucleases"/>
    <property type="match status" value="1"/>
</dbReference>
<dbReference type="Proteomes" id="UP000266492">
    <property type="component" value="Unassembled WGS sequence"/>
</dbReference>
<keyword evidence="2" id="KW-0378">Hydrolase</keyword>
<gene>
    <name evidence="2" type="ORF">DWX70_27620</name>
</gene>
<dbReference type="InterPro" id="IPR010902">
    <property type="entry name" value="NUMOD4"/>
</dbReference>
<dbReference type="RefSeq" id="WP_181990113.1">
    <property type="nucleotide sequence ID" value="NZ_QRVZ01000081.1"/>
</dbReference>
<proteinExistence type="predicted"/>
<evidence type="ECO:0000313" key="2">
    <source>
        <dbReference type="EMBL" id="RGS76712.1"/>
    </source>
</evidence>
<dbReference type="EMBL" id="QRVZ01000081">
    <property type="protein sequence ID" value="RGS76712.1"/>
    <property type="molecule type" value="Genomic_DNA"/>
</dbReference>